<keyword evidence="3" id="KW-1185">Reference proteome</keyword>
<sequence>MSCWTVRLTDRAAQDVEDILDWTLEQFGPLQLESYTDVINDALEALNAGPQLIDVRWRPELGDDVATLHVARHGRKGRHQLVFRVDETACLIEILRVLHDSMDLQRHLDS</sequence>
<evidence type="ECO:0000313" key="3">
    <source>
        <dbReference type="Proteomes" id="UP000318294"/>
    </source>
</evidence>
<dbReference type="OrthoDB" id="516834at2"/>
<protein>
    <submittedName>
        <fullName evidence="2">ParE toxin of type II toxin-antitoxin system, parDE</fullName>
    </submittedName>
</protein>
<gene>
    <name evidence="2" type="ORF">Tchar_02528</name>
</gene>
<comment type="caution">
    <text evidence="2">The sequence shown here is derived from an EMBL/GenBank/DDBJ whole genome shotgun (WGS) entry which is preliminary data.</text>
</comment>
<dbReference type="Proteomes" id="UP000318294">
    <property type="component" value="Unassembled WGS sequence"/>
</dbReference>
<dbReference type="Gene3D" id="3.30.2310.20">
    <property type="entry name" value="RelE-like"/>
    <property type="match status" value="1"/>
</dbReference>
<proteinExistence type="predicted"/>
<accession>A0A554X208</accession>
<dbReference type="Pfam" id="PF05016">
    <property type="entry name" value="ParE_toxin"/>
    <property type="match status" value="1"/>
</dbReference>
<evidence type="ECO:0000256" key="1">
    <source>
        <dbReference type="ARBA" id="ARBA00022649"/>
    </source>
</evidence>
<dbReference type="EMBL" id="VJON01000061">
    <property type="protein sequence ID" value="TSE29879.1"/>
    <property type="molecule type" value="Genomic_DNA"/>
</dbReference>
<dbReference type="RefSeq" id="WP_144329366.1">
    <property type="nucleotide sequence ID" value="NZ_VJON01000061.1"/>
</dbReference>
<keyword evidence="1" id="KW-1277">Toxin-antitoxin system</keyword>
<dbReference type="AlphaFoldDB" id="A0A554X208"/>
<dbReference type="InterPro" id="IPR035093">
    <property type="entry name" value="RelE/ParE_toxin_dom_sf"/>
</dbReference>
<organism evidence="2 3">
    <name type="scientific">Tepidimonas charontis</name>
    <dbReference type="NCBI Taxonomy" id="2267262"/>
    <lineage>
        <taxon>Bacteria</taxon>
        <taxon>Pseudomonadati</taxon>
        <taxon>Pseudomonadota</taxon>
        <taxon>Betaproteobacteria</taxon>
        <taxon>Burkholderiales</taxon>
        <taxon>Tepidimonas</taxon>
    </lineage>
</organism>
<dbReference type="InterPro" id="IPR007712">
    <property type="entry name" value="RelE/ParE_toxin"/>
</dbReference>
<reference evidence="2 3" key="1">
    <citation type="submission" date="2019-07" db="EMBL/GenBank/DDBJ databases">
        <title>Tepidimonas charontis SPSP-6 draft genome.</title>
        <authorList>
            <person name="Da Costa M.S."/>
            <person name="Froufe H.J.C."/>
            <person name="Egas C."/>
            <person name="Albuquerque L."/>
        </authorList>
    </citation>
    <scope>NUCLEOTIDE SEQUENCE [LARGE SCALE GENOMIC DNA]</scope>
    <source>
        <strain evidence="2 3">SPSP-6</strain>
    </source>
</reference>
<evidence type="ECO:0000313" key="2">
    <source>
        <dbReference type="EMBL" id="TSE29879.1"/>
    </source>
</evidence>
<name>A0A554X208_9BURK</name>